<dbReference type="AlphaFoldDB" id="A0A327Z667"/>
<dbReference type="OrthoDB" id="5196219at2"/>
<feature type="transmembrane region" description="Helical" evidence="1">
    <location>
        <begin position="125"/>
        <end position="144"/>
    </location>
</feature>
<sequence length="428" mass="44958">MDDPPRYPGIGQLILAGIAGSGLVAATYYGLLLTLFAGGVAVPVLIVVLIAGWLAFRAIAAATGSAVSLSGSVWAFSVMGAGTVLLAPGWVVLAALVTPDHGHLLLAGAPYAVVAGMLQRGWTRVAAWLVLPVAFAGASIALRATGPDEVDLRLTAAGEERGSLFVVSVPGYLPAGDEYANRLGSRAFMPEDHATIPPLLHANVAAFDRPLCRDVTSGTRLDYLPCENEPGGLVYRHGADTHGYEVRSHDLTVIVSAPPAVDRDVLRQGARTVRPAVAADLEALHRTGEKGLFVADLPGFRLDPVLADGVQLKPLAGRGGPESVLIMMQDAMSAEAFCAGMRCENEPDGLVYRHGTGSGAVEEQSGYLMPRGETNLQLTGGDAVDRAVLRTAVLAARHPTDEEILHALPGTGGRDPVARWRSWLKEHF</sequence>
<comment type="caution">
    <text evidence="2">The sequence shown here is derived from an EMBL/GenBank/DDBJ whole genome shotgun (WGS) entry which is preliminary data.</text>
</comment>
<feature type="transmembrane region" description="Helical" evidence="1">
    <location>
        <begin position="37"/>
        <end position="60"/>
    </location>
</feature>
<keyword evidence="3" id="KW-1185">Reference proteome</keyword>
<dbReference type="RefSeq" id="WP_111654775.1">
    <property type="nucleotide sequence ID" value="NZ_JACHWI010000014.1"/>
</dbReference>
<feature type="transmembrane region" description="Helical" evidence="1">
    <location>
        <begin position="72"/>
        <end position="96"/>
    </location>
</feature>
<feature type="transmembrane region" description="Helical" evidence="1">
    <location>
        <begin position="12"/>
        <end position="31"/>
    </location>
</feature>
<name>A0A327Z667_9ACTN</name>
<dbReference type="EMBL" id="QLMJ01000028">
    <property type="protein sequence ID" value="RAK26291.1"/>
    <property type="molecule type" value="Genomic_DNA"/>
</dbReference>
<gene>
    <name evidence="2" type="ORF">B0I29_128141</name>
</gene>
<proteinExistence type="predicted"/>
<evidence type="ECO:0000256" key="1">
    <source>
        <dbReference type="SAM" id="Phobius"/>
    </source>
</evidence>
<feature type="transmembrane region" description="Helical" evidence="1">
    <location>
        <begin position="102"/>
        <end position="118"/>
    </location>
</feature>
<keyword evidence="1" id="KW-0472">Membrane</keyword>
<evidence type="ECO:0000313" key="2">
    <source>
        <dbReference type="EMBL" id="RAK26291.1"/>
    </source>
</evidence>
<accession>A0A327Z667</accession>
<reference evidence="2 3" key="1">
    <citation type="submission" date="2018-06" db="EMBL/GenBank/DDBJ databases">
        <title>Genomic Encyclopedia of Type Strains, Phase III (KMG-III): the genomes of soil and plant-associated and newly described type strains.</title>
        <authorList>
            <person name="Whitman W."/>
        </authorList>
    </citation>
    <scope>NUCLEOTIDE SEQUENCE [LARGE SCALE GENOMIC DNA]</scope>
    <source>
        <strain evidence="2 3">CGMCC 4.7090</strain>
    </source>
</reference>
<keyword evidence="1" id="KW-1133">Transmembrane helix</keyword>
<organism evidence="2 3">
    <name type="scientific">Actinoplanes lutulentus</name>
    <dbReference type="NCBI Taxonomy" id="1287878"/>
    <lineage>
        <taxon>Bacteria</taxon>
        <taxon>Bacillati</taxon>
        <taxon>Actinomycetota</taxon>
        <taxon>Actinomycetes</taxon>
        <taxon>Micromonosporales</taxon>
        <taxon>Micromonosporaceae</taxon>
        <taxon>Actinoplanes</taxon>
    </lineage>
</organism>
<keyword evidence="1" id="KW-0812">Transmembrane</keyword>
<evidence type="ECO:0000313" key="3">
    <source>
        <dbReference type="Proteomes" id="UP000249341"/>
    </source>
</evidence>
<protein>
    <submittedName>
        <fullName evidence="2">Uncharacterized protein</fullName>
    </submittedName>
</protein>
<dbReference type="Proteomes" id="UP000249341">
    <property type="component" value="Unassembled WGS sequence"/>
</dbReference>